<feature type="domain" description="SusD-like N-terminal" evidence="8">
    <location>
        <begin position="102"/>
        <end position="255"/>
    </location>
</feature>
<dbReference type="CDD" id="cd08977">
    <property type="entry name" value="SusD"/>
    <property type="match status" value="1"/>
</dbReference>
<evidence type="ECO:0000256" key="1">
    <source>
        <dbReference type="ARBA" id="ARBA00004442"/>
    </source>
</evidence>
<dbReference type="SUPFAM" id="SSF48452">
    <property type="entry name" value="TPR-like"/>
    <property type="match status" value="1"/>
</dbReference>
<evidence type="ECO:0000259" key="8">
    <source>
        <dbReference type="Pfam" id="PF14322"/>
    </source>
</evidence>
<evidence type="ECO:0000256" key="5">
    <source>
        <dbReference type="ARBA" id="ARBA00023237"/>
    </source>
</evidence>
<accession>A0A1H4F775</accession>
<proteinExistence type="inferred from homology"/>
<gene>
    <name evidence="9" type="ORF">SAMN05443550_10726</name>
</gene>
<keyword evidence="10" id="KW-1185">Reference proteome</keyword>
<dbReference type="RefSeq" id="WP_217631571.1">
    <property type="nucleotide sequence ID" value="NZ_FNRA01000007.1"/>
</dbReference>
<reference evidence="9 10" key="1">
    <citation type="submission" date="2016-10" db="EMBL/GenBank/DDBJ databases">
        <authorList>
            <person name="de Groot N.N."/>
        </authorList>
    </citation>
    <scope>NUCLEOTIDE SEQUENCE [LARGE SCALE GENOMIC DNA]</scope>
    <source>
        <strain evidence="9 10">DSM 19033</strain>
    </source>
</reference>
<name>A0A1H4F775_9SPHI</name>
<comment type="subcellular location">
    <subcellularLocation>
        <location evidence="1">Cell outer membrane</location>
    </subcellularLocation>
</comment>
<dbReference type="GO" id="GO:0009279">
    <property type="term" value="C:cell outer membrane"/>
    <property type="evidence" value="ECO:0007669"/>
    <property type="project" value="UniProtKB-SubCell"/>
</dbReference>
<dbReference type="InterPro" id="IPR011990">
    <property type="entry name" value="TPR-like_helical_dom_sf"/>
</dbReference>
<evidence type="ECO:0000256" key="2">
    <source>
        <dbReference type="ARBA" id="ARBA00006275"/>
    </source>
</evidence>
<dbReference type="EMBL" id="FNRA01000007">
    <property type="protein sequence ID" value="SEA92648.1"/>
    <property type="molecule type" value="Genomic_DNA"/>
</dbReference>
<dbReference type="Pfam" id="PF14322">
    <property type="entry name" value="SusD-like_3"/>
    <property type="match status" value="1"/>
</dbReference>
<dbReference type="InterPro" id="IPR033985">
    <property type="entry name" value="SusD-like_N"/>
</dbReference>
<feature type="domain" description="RagB/SusD" evidence="7">
    <location>
        <begin position="382"/>
        <end position="544"/>
    </location>
</feature>
<dbReference type="Pfam" id="PF07980">
    <property type="entry name" value="SusD_RagB"/>
    <property type="match status" value="1"/>
</dbReference>
<comment type="similarity">
    <text evidence="2">Belongs to the SusD family.</text>
</comment>
<evidence type="ECO:0000256" key="6">
    <source>
        <dbReference type="SAM" id="SignalP"/>
    </source>
</evidence>
<evidence type="ECO:0000256" key="3">
    <source>
        <dbReference type="ARBA" id="ARBA00022729"/>
    </source>
</evidence>
<keyword evidence="3 6" id="KW-0732">Signal</keyword>
<dbReference type="Proteomes" id="UP000198850">
    <property type="component" value="Unassembled WGS sequence"/>
</dbReference>
<feature type="signal peptide" evidence="6">
    <location>
        <begin position="1"/>
        <end position="25"/>
    </location>
</feature>
<feature type="chain" id="PRO_5011776848" evidence="6">
    <location>
        <begin position="26"/>
        <end position="544"/>
    </location>
</feature>
<keyword evidence="5" id="KW-0998">Cell outer membrane</keyword>
<dbReference type="AlphaFoldDB" id="A0A1H4F775"/>
<evidence type="ECO:0000313" key="10">
    <source>
        <dbReference type="Proteomes" id="UP000198850"/>
    </source>
</evidence>
<evidence type="ECO:0000313" key="9">
    <source>
        <dbReference type="EMBL" id="SEA92648.1"/>
    </source>
</evidence>
<sequence length="544" mass="58337">MKNIQIRNRVLTKGLMLMAVLTVFSATSCKKYTELNPINSFSEATAFSTPASIELVMAGVYNTATVGTYNGTTGRGYPFGGASIIQAEMRGEDMVNLEAFYQITYESTITSNTANNINMWSNLYALINQCNVLIEGVTAAAAKGTITTAVADQYAGEARFLRALAHHELVIDFCRPYVDGNGSNPGVPYRTVAITSIDKAQQGASVARGTVAQDYVNILADLDFAESKLPAARTALKITRATQGAAIALKTRVKLHMEDWPGVIAEGAKLGTSAAAGPYTSAIGSYSLTASVDGPFSNFKDNTESMFSIENGSASNGGVNGALPNMFGPAANALTTLVGRNLVATSPNLYVASFWVTGDSRRSLLQIQQTTANALYFFNYKYRDPLNSTDYAPIIRYAEVLLNVAEAYSRTTALDTRALNLLNAVRNRAVPVANRFTIANFPSQTALTQAILNERRVEFAGEGRRWPDITRLSQNASFAVTGGGIPAKVLKANIAGDGSGYNIITRPVTTNGKAAIAYTDIHYIWPIPLDELNANPNIAQNPGY</sequence>
<protein>
    <submittedName>
        <fullName evidence="9">Starch-binding associating with outer membrane</fullName>
    </submittedName>
</protein>
<evidence type="ECO:0000259" key="7">
    <source>
        <dbReference type="Pfam" id="PF07980"/>
    </source>
</evidence>
<organism evidence="9 10">
    <name type="scientific">Pedobacter hartonius</name>
    <dbReference type="NCBI Taxonomy" id="425514"/>
    <lineage>
        <taxon>Bacteria</taxon>
        <taxon>Pseudomonadati</taxon>
        <taxon>Bacteroidota</taxon>
        <taxon>Sphingobacteriia</taxon>
        <taxon>Sphingobacteriales</taxon>
        <taxon>Sphingobacteriaceae</taxon>
        <taxon>Pedobacter</taxon>
    </lineage>
</organism>
<dbReference type="Gene3D" id="1.25.40.390">
    <property type="match status" value="1"/>
</dbReference>
<dbReference type="InterPro" id="IPR012944">
    <property type="entry name" value="SusD_RagB_dom"/>
</dbReference>
<dbReference type="PROSITE" id="PS51257">
    <property type="entry name" value="PROKAR_LIPOPROTEIN"/>
    <property type="match status" value="1"/>
</dbReference>
<dbReference type="STRING" id="425514.SAMN05443550_10726"/>
<evidence type="ECO:0000256" key="4">
    <source>
        <dbReference type="ARBA" id="ARBA00023136"/>
    </source>
</evidence>
<keyword evidence="4" id="KW-0472">Membrane</keyword>